<reference evidence="1" key="5">
    <citation type="submission" date="2025-09" db="UniProtKB">
        <authorList>
            <consortium name="Ensembl"/>
        </authorList>
    </citation>
    <scope>IDENTIFICATION</scope>
</reference>
<dbReference type="AlphaFoldDB" id="A0A4W3IMU9"/>
<reference evidence="1" key="4">
    <citation type="submission" date="2025-08" db="UniProtKB">
        <authorList>
            <consortium name="Ensembl"/>
        </authorList>
    </citation>
    <scope>IDENTIFICATION</scope>
</reference>
<keyword evidence="2" id="KW-1185">Reference proteome</keyword>
<dbReference type="Ensembl" id="ENSCMIT00000030959.1">
    <property type="protein sequence ID" value="ENSCMIP00000030492.1"/>
    <property type="gene ID" value="ENSCMIG00000013118.1"/>
</dbReference>
<reference evidence="2" key="3">
    <citation type="journal article" date="2014" name="Nature">
        <title>Elephant shark genome provides unique insights into gnathostome evolution.</title>
        <authorList>
            <consortium name="International Elephant Shark Genome Sequencing Consortium"/>
            <person name="Venkatesh B."/>
            <person name="Lee A.P."/>
            <person name="Ravi V."/>
            <person name="Maurya A.K."/>
            <person name="Lian M.M."/>
            <person name="Swann J.B."/>
            <person name="Ohta Y."/>
            <person name="Flajnik M.F."/>
            <person name="Sutoh Y."/>
            <person name="Kasahara M."/>
            <person name="Hoon S."/>
            <person name="Gangu V."/>
            <person name="Roy S.W."/>
            <person name="Irimia M."/>
            <person name="Korzh V."/>
            <person name="Kondrychyn I."/>
            <person name="Lim Z.W."/>
            <person name="Tay B.H."/>
            <person name="Tohari S."/>
            <person name="Kong K.W."/>
            <person name="Ho S."/>
            <person name="Lorente-Galdos B."/>
            <person name="Quilez J."/>
            <person name="Marques-Bonet T."/>
            <person name="Raney B.J."/>
            <person name="Ingham P.W."/>
            <person name="Tay A."/>
            <person name="Hillier L.W."/>
            <person name="Minx P."/>
            <person name="Boehm T."/>
            <person name="Wilson R.K."/>
            <person name="Brenner S."/>
            <person name="Warren W.C."/>
        </authorList>
    </citation>
    <scope>NUCLEOTIDE SEQUENCE [LARGE SCALE GENOMIC DNA]</scope>
</reference>
<dbReference type="GO" id="GO:0005886">
    <property type="term" value="C:plasma membrane"/>
    <property type="evidence" value="ECO:0007669"/>
    <property type="project" value="TreeGrafter"/>
</dbReference>
<evidence type="ECO:0000313" key="2">
    <source>
        <dbReference type="Proteomes" id="UP000314986"/>
    </source>
</evidence>
<proteinExistence type="predicted"/>
<dbReference type="GO" id="GO:0050890">
    <property type="term" value="P:cognition"/>
    <property type="evidence" value="ECO:0007669"/>
    <property type="project" value="TreeGrafter"/>
</dbReference>
<dbReference type="PANTHER" id="PTHR10796">
    <property type="entry name" value="PATCHED-RELATED"/>
    <property type="match status" value="1"/>
</dbReference>
<dbReference type="STRING" id="7868.ENSCMIP00000030492"/>
<dbReference type="OMA" id="ESAFCET"/>
<dbReference type="GO" id="GO:0045202">
    <property type="term" value="C:synapse"/>
    <property type="evidence" value="ECO:0007669"/>
    <property type="project" value="TreeGrafter"/>
</dbReference>
<protein>
    <submittedName>
        <fullName evidence="1">Uncharacterized protein</fullName>
    </submittedName>
</protein>
<reference evidence="2" key="2">
    <citation type="journal article" date="2007" name="PLoS Biol.">
        <title>Survey sequencing and comparative analysis of the elephant shark (Callorhinchus milii) genome.</title>
        <authorList>
            <person name="Venkatesh B."/>
            <person name="Kirkness E.F."/>
            <person name="Loh Y.H."/>
            <person name="Halpern A.L."/>
            <person name="Lee A.P."/>
            <person name="Johnson J."/>
            <person name="Dandona N."/>
            <person name="Viswanathan L.D."/>
            <person name="Tay A."/>
            <person name="Venter J.C."/>
            <person name="Strausberg R.L."/>
            <person name="Brenner S."/>
        </authorList>
    </citation>
    <scope>NUCLEOTIDE SEQUENCE [LARGE SCALE GENOMIC DNA]</scope>
</reference>
<dbReference type="InterPro" id="IPR051697">
    <property type="entry name" value="Patched_domain-protein"/>
</dbReference>
<sequence>EGDQRHILQNLFISSFKLHSSVTRIQVPMMGFNYSFAHMCILKDDKMCALDDIVQVLEELRAARAMNRTGIIINYPNTYLRDGQEVFIGHQLGGVMLQSKDRVKSARAVQITYYLQTRNSLSDLVAEKWESAFCETVESFQKSNKELKLYPFTSSTLREDFQKTSQVSECSHGLV</sequence>
<organism evidence="1 2">
    <name type="scientific">Callorhinchus milii</name>
    <name type="common">Ghost shark</name>
    <dbReference type="NCBI Taxonomy" id="7868"/>
    <lineage>
        <taxon>Eukaryota</taxon>
        <taxon>Metazoa</taxon>
        <taxon>Chordata</taxon>
        <taxon>Craniata</taxon>
        <taxon>Vertebrata</taxon>
        <taxon>Chondrichthyes</taxon>
        <taxon>Holocephali</taxon>
        <taxon>Chimaeriformes</taxon>
        <taxon>Callorhinchidae</taxon>
        <taxon>Callorhinchus</taxon>
    </lineage>
</organism>
<dbReference type="InParanoid" id="A0A4W3IMU9"/>
<reference evidence="2" key="1">
    <citation type="journal article" date="2006" name="Science">
        <title>Ancient noncoding elements conserved in the human genome.</title>
        <authorList>
            <person name="Venkatesh B."/>
            <person name="Kirkness E.F."/>
            <person name="Loh Y.H."/>
            <person name="Halpern A.L."/>
            <person name="Lee A.P."/>
            <person name="Johnson J."/>
            <person name="Dandona N."/>
            <person name="Viswanathan L.D."/>
            <person name="Tay A."/>
            <person name="Venter J.C."/>
            <person name="Strausberg R.L."/>
            <person name="Brenner S."/>
        </authorList>
    </citation>
    <scope>NUCLEOTIDE SEQUENCE [LARGE SCALE GENOMIC DNA]</scope>
</reference>
<name>A0A4W3IMU9_CALMI</name>
<evidence type="ECO:0000313" key="1">
    <source>
        <dbReference type="Ensembl" id="ENSCMIP00000030492.1"/>
    </source>
</evidence>
<dbReference type="GeneTree" id="ENSGT00940000157080"/>
<dbReference type="Proteomes" id="UP000314986">
    <property type="component" value="Unassembled WGS sequence"/>
</dbReference>
<dbReference type="GO" id="GO:0007268">
    <property type="term" value="P:chemical synaptic transmission"/>
    <property type="evidence" value="ECO:0007669"/>
    <property type="project" value="TreeGrafter"/>
</dbReference>
<accession>A0A4W3IMU9</accession>
<dbReference type="PANTHER" id="PTHR10796:SF36">
    <property type="entry name" value="PATCHED DOMAIN-CONTAINING PROTEIN 1"/>
    <property type="match status" value="1"/>
</dbReference>